<name>A0A1G7DAN1_9RHOB</name>
<dbReference type="GO" id="GO:0003677">
    <property type="term" value="F:DNA binding"/>
    <property type="evidence" value="ECO:0007669"/>
    <property type="project" value="UniProtKB-KW"/>
</dbReference>
<protein>
    <submittedName>
        <fullName evidence="2">DNA-binding transcriptional regulator, MarR family</fullName>
    </submittedName>
</protein>
<dbReference type="InterPro" id="IPR036388">
    <property type="entry name" value="WH-like_DNA-bd_sf"/>
</dbReference>
<proteinExistence type="predicted"/>
<dbReference type="Proteomes" id="UP000198922">
    <property type="component" value="Unassembled WGS sequence"/>
</dbReference>
<evidence type="ECO:0000313" key="2">
    <source>
        <dbReference type="EMBL" id="SDE48621.1"/>
    </source>
</evidence>
<dbReference type="RefSeq" id="WP_090111237.1">
    <property type="nucleotide sequence ID" value="NZ_FNAT01000002.1"/>
</dbReference>
<keyword evidence="3" id="KW-1185">Reference proteome</keyword>
<dbReference type="InterPro" id="IPR039422">
    <property type="entry name" value="MarR/SlyA-like"/>
</dbReference>
<dbReference type="PROSITE" id="PS50995">
    <property type="entry name" value="HTH_MARR_2"/>
    <property type="match status" value="1"/>
</dbReference>
<dbReference type="STRING" id="521013.SAMN04488567_1855"/>
<dbReference type="PANTHER" id="PTHR33164">
    <property type="entry name" value="TRANSCRIPTIONAL REGULATOR, MARR FAMILY"/>
    <property type="match status" value="1"/>
</dbReference>
<dbReference type="PANTHER" id="PTHR33164:SF57">
    <property type="entry name" value="MARR-FAMILY TRANSCRIPTIONAL REGULATOR"/>
    <property type="match status" value="1"/>
</dbReference>
<dbReference type="GO" id="GO:0006950">
    <property type="term" value="P:response to stress"/>
    <property type="evidence" value="ECO:0007669"/>
    <property type="project" value="TreeGrafter"/>
</dbReference>
<dbReference type="SUPFAM" id="SSF46785">
    <property type="entry name" value="Winged helix' DNA-binding domain"/>
    <property type="match status" value="1"/>
</dbReference>
<sequence>MAERDDRLIEDMETAGIPAETTRAALAFDAVLQRWRRRVRKRELGHRALSELGLPLDLAQLDVMIAIWAPSNEFGDEPEDETMVSTVAARLNIDPSRASRIVSDLITRGFAARAASQTDARRTVVALTPRGLAIVEAVRRYKFLLLGGFLSDWSAEEIDTLLPLLDRFSHWAETGADETEAGMRARIGSLRDDLARRLSEL</sequence>
<dbReference type="AlphaFoldDB" id="A0A1G7DAN1"/>
<dbReference type="InterPro" id="IPR000835">
    <property type="entry name" value="HTH_MarR-typ"/>
</dbReference>
<keyword evidence="2" id="KW-0238">DNA-binding</keyword>
<dbReference type="GO" id="GO:0003700">
    <property type="term" value="F:DNA-binding transcription factor activity"/>
    <property type="evidence" value="ECO:0007669"/>
    <property type="project" value="InterPro"/>
</dbReference>
<dbReference type="OrthoDB" id="7774677at2"/>
<dbReference type="Gene3D" id="1.10.10.10">
    <property type="entry name" value="Winged helix-like DNA-binding domain superfamily/Winged helix DNA-binding domain"/>
    <property type="match status" value="1"/>
</dbReference>
<dbReference type="InterPro" id="IPR036390">
    <property type="entry name" value="WH_DNA-bd_sf"/>
</dbReference>
<accession>A0A1G7DAN1</accession>
<dbReference type="SMART" id="SM00347">
    <property type="entry name" value="HTH_MARR"/>
    <property type="match status" value="1"/>
</dbReference>
<evidence type="ECO:0000313" key="3">
    <source>
        <dbReference type="Proteomes" id="UP000198922"/>
    </source>
</evidence>
<evidence type="ECO:0000259" key="1">
    <source>
        <dbReference type="PROSITE" id="PS50995"/>
    </source>
</evidence>
<feature type="domain" description="HTH marR-type" evidence="1">
    <location>
        <begin position="25"/>
        <end position="170"/>
    </location>
</feature>
<organism evidence="2 3">
    <name type="scientific">Limimaricola pyoseonensis</name>
    <dbReference type="NCBI Taxonomy" id="521013"/>
    <lineage>
        <taxon>Bacteria</taxon>
        <taxon>Pseudomonadati</taxon>
        <taxon>Pseudomonadota</taxon>
        <taxon>Alphaproteobacteria</taxon>
        <taxon>Rhodobacterales</taxon>
        <taxon>Paracoccaceae</taxon>
        <taxon>Limimaricola</taxon>
    </lineage>
</organism>
<reference evidence="3" key="1">
    <citation type="submission" date="2016-10" db="EMBL/GenBank/DDBJ databases">
        <authorList>
            <person name="Varghese N."/>
            <person name="Submissions S."/>
        </authorList>
    </citation>
    <scope>NUCLEOTIDE SEQUENCE [LARGE SCALE GENOMIC DNA]</scope>
    <source>
        <strain evidence="3">DSM 21424</strain>
    </source>
</reference>
<dbReference type="EMBL" id="FNAT01000002">
    <property type="protein sequence ID" value="SDE48621.1"/>
    <property type="molecule type" value="Genomic_DNA"/>
</dbReference>
<gene>
    <name evidence="2" type="ORF">SAMN04488567_1855</name>
</gene>